<dbReference type="Gene3D" id="3.40.50.150">
    <property type="entry name" value="Vaccinia Virus protein VP39"/>
    <property type="match status" value="1"/>
</dbReference>
<dbReference type="GO" id="GO:0032259">
    <property type="term" value="P:methylation"/>
    <property type="evidence" value="ECO:0007669"/>
    <property type="project" value="UniProtKB-KW"/>
</dbReference>
<dbReference type="PANTHER" id="PTHR43861:SF3">
    <property type="entry name" value="PUTATIVE (AFU_ORTHOLOGUE AFUA_2G14390)-RELATED"/>
    <property type="match status" value="1"/>
</dbReference>
<dbReference type="CDD" id="cd02440">
    <property type="entry name" value="AdoMet_MTases"/>
    <property type="match status" value="1"/>
</dbReference>
<proteinExistence type="predicted"/>
<accession>A0ABQ4A248</accession>
<organism evidence="3 4">
    <name type="scientific">Winogradskya humida</name>
    <dbReference type="NCBI Taxonomy" id="113566"/>
    <lineage>
        <taxon>Bacteria</taxon>
        <taxon>Bacillati</taxon>
        <taxon>Actinomycetota</taxon>
        <taxon>Actinomycetes</taxon>
        <taxon>Micromonosporales</taxon>
        <taxon>Micromonosporaceae</taxon>
        <taxon>Winogradskya</taxon>
    </lineage>
</organism>
<gene>
    <name evidence="3" type="ORF">Ahu01nite_078910</name>
</gene>
<name>A0ABQ4A248_9ACTN</name>
<dbReference type="PANTHER" id="PTHR43861">
    <property type="entry name" value="TRANS-ACONITATE 2-METHYLTRANSFERASE-RELATED"/>
    <property type="match status" value="1"/>
</dbReference>
<evidence type="ECO:0000259" key="2">
    <source>
        <dbReference type="Pfam" id="PF08241"/>
    </source>
</evidence>
<dbReference type="EMBL" id="BOMN01000113">
    <property type="protein sequence ID" value="GIE24789.1"/>
    <property type="molecule type" value="Genomic_DNA"/>
</dbReference>
<evidence type="ECO:0000313" key="4">
    <source>
        <dbReference type="Proteomes" id="UP000603200"/>
    </source>
</evidence>
<keyword evidence="1" id="KW-0808">Transferase</keyword>
<sequence>MTTETTNTGSAYGFDNSTPDAADQVDLLAGILDQHTFGVLEGLGLPIGARCADLGAGRGTVALWLAEQVGPDGHVLVIDTDPRHVPAHPRITVRTGDVAALKLEPDSFDVIHERLLLMHVARREEVVQRQAAALKPGGALVVSDWATDHLEDMFAAGPDDIRQLFLTFQHAFVRSLEQGSGMDSTWARRVPDVMASAGLVDITSVTFNQLWRGGEPGMLLHASNSRQKQDLLRAAGMTDAQLDQLREAMNNPDVMARSWPMHTTVGFRPAA</sequence>
<dbReference type="Proteomes" id="UP000603200">
    <property type="component" value="Unassembled WGS sequence"/>
</dbReference>
<dbReference type="SUPFAM" id="SSF53335">
    <property type="entry name" value="S-adenosyl-L-methionine-dependent methyltransferases"/>
    <property type="match status" value="1"/>
</dbReference>
<protein>
    <submittedName>
        <fullName evidence="3">Methyltransferase</fullName>
    </submittedName>
</protein>
<dbReference type="Pfam" id="PF08241">
    <property type="entry name" value="Methyltransf_11"/>
    <property type="match status" value="1"/>
</dbReference>
<reference evidence="3 4" key="1">
    <citation type="submission" date="2021-01" db="EMBL/GenBank/DDBJ databases">
        <title>Whole genome shotgun sequence of Actinoplanes humidus NBRC 14915.</title>
        <authorList>
            <person name="Komaki H."/>
            <person name="Tamura T."/>
        </authorList>
    </citation>
    <scope>NUCLEOTIDE SEQUENCE [LARGE SCALE GENOMIC DNA]</scope>
    <source>
        <strain evidence="3 4">NBRC 14915</strain>
    </source>
</reference>
<keyword evidence="3" id="KW-0489">Methyltransferase</keyword>
<dbReference type="InterPro" id="IPR013216">
    <property type="entry name" value="Methyltransf_11"/>
</dbReference>
<dbReference type="RefSeq" id="WP_203841789.1">
    <property type="nucleotide sequence ID" value="NZ_BAAATV010000001.1"/>
</dbReference>
<comment type="caution">
    <text evidence="3">The sequence shown here is derived from an EMBL/GenBank/DDBJ whole genome shotgun (WGS) entry which is preliminary data.</text>
</comment>
<keyword evidence="4" id="KW-1185">Reference proteome</keyword>
<dbReference type="InterPro" id="IPR029063">
    <property type="entry name" value="SAM-dependent_MTases_sf"/>
</dbReference>
<dbReference type="GO" id="GO:0008168">
    <property type="term" value="F:methyltransferase activity"/>
    <property type="evidence" value="ECO:0007669"/>
    <property type="project" value="UniProtKB-KW"/>
</dbReference>
<feature type="domain" description="Methyltransferase type 11" evidence="2">
    <location>
        <begin position="53"/>
        <end position="142"/>
    </location>
</feature>
<evidence type="ECO:0000256" key="1">
    <source>
        <dbReference type="ARBA" id="ARBA00022679"/>
    </source>
</evidence>
<evidence type="ECO:0000313" key="3">
    <source>
        <dbReference type="EMBL" id="GIE24789.1"/>
    </source>
</evidence>